<reference evidence="3" key="1">
    <citation type="submission" date="2015-12" db="EMBL/GenBank/DDBJ databases">
        <title>Update maize B73 reference genome by single molecule sequencing technologies.</title>
        <authorList>
            <consortium name="Maize Genome Sequencing Project"/>
            <person name="Ware D."/>
        </authorList>
    </citation>
    <scope>NUCLEOTIDE SEQUENCE [LARGE SCALE GENOMIC DNA]</scope>
    <source>
        <strain evidence="3">cv. B73</strain>
    </source>
</reference>
<evidence type="ECO:0000313" key="3">
    <source>
        <dbReference type="Proteomes" id="UP000007305"/>
    </source>
</evidence>
<dbReference type="Proteomes" id="UP000007305">
    <property type="component" value="Chromosome 7"/>
</dbReference>
<evidence type="ECO:0000256" key="1">
    <source>
        <dbReference type="SAM" id="MobiDB-lite"/>
    </source>
</evidence>
<feature type="region of interest" description="Disordered" evidence="1">
    <location>
        <begin position="29"/>
        <end position="48"/>
    </location>
</feature>
<sequence>MPLFPVRRRTPAAAAATATAGAGLAAAAGAPLLQPQPDHHEARARERHQRRLPCGWHNGWSRHPCNPCSHTRSWVLGLGSHMHPLLVIHGNRMSLTG</sequence>
<dbReference type="OrthoDB" id="204942at2759"/>
<accession>A0A804QH18</accession>
<dbReference type="Gramene" id="Zm00001eb329970_T002">
    <property type="protein sequence ID" value="Zm00001eb329970_P002"/>
    <property type="gene ID" value="Zm00001eb329970"/>
</dbReference>
<gene>
    <name evidence="2" type="primary">LOC100279622</name>
</gene>
<dbReference type="AlphaFoldDB" id="A0A804QH18"/>
<organism evidence="2 3">
    <name type="scientific">Zea mays</name>
    <name type="common">Maize</name>
    <dbReference type="NCBI Taxonomy" id="4577"/>
    <lineage>
        <taxon>Eukaryota</taxon>
        <taxon>Viridiplantae</taxon>
        <taxon>Streptophyta</taxon>
        <taxon>Embryophyta</taxon>
        <taxon>Tracheophyta</taxon>
        <taxon>Spermatophyta</taxon>
        <taxon>Magnoliopsida</taxon>
        <taxon>Liliopsida</taxon>
        <taxon>Poales</taxon>
        <taxon>Poaceae</taxon>
        <taxon>PACMAD clade</taxon>
        <taxon>Panicoideae</taxon>
        <taxon>Andropogonodae</taxon>
        <taxon>Andropogoneae</taxon>
        <taxon>Tripsacinae</taxon>
        <taxon>Zea</taxon>
    </lineage>
</organism>
<reference evidence="2" key="3">
    <citation type="submission" date="2021-05" db="UniProtKB">
        <authorList>
            <consortium name="EnsemblPlants"/>
        </authorList>
    </citation>
    <scope>IDENTIFICATION</scope>
    <source>
        <strain evidence="2">cv. B73</strain>
    </source>
</reference>
<evidence type="ECO:0000313" key="2">
    <source>
        <dbReference type="EnsemblPlants" id="Zm00001eb329970_P002"/>
    </source>
</evidence>
<dbReference type="EnsemblPlants" id="Zm00001eb329970_T002">
    <property type="protein sequence ID" value="Zm00001eb329970_P002"/>
    <property type="gene ID" value="Zm00001eb329970"/>
</dbReference>
<keyword evidence="3" id="KW-1185">Reference proteome</keyword>
<name>A0A804QH18_MAIZE</name>
<reference evidence="2" key="2">
    <citation type="submission" date="2019-07" db="EMBL/GenBank/DDBJ databases">
        <authorList>
            <person name="Seetharam A."/>
            <person name="Woodhouse M."/>
            <person name="Cannon E."/>
        </authorList>
    </citation>
    <scope>NUCLEOTIDE SEQUENCE [LARGE SCALE GENOMIC DNA]</scope>
    <source>
        <strain evidence="2">cv. B73</strain>
    </source>
</reference>
<proteinExistence type="predicted"/>
<protein>
    <submittedName>
        <fullName evidence="2">Uncharacterized protein</fullName>
    </submittedName>
</protein>